<name>A0ABX8B238_9BACT</name>
<gene>
    <name evidence="8" type="ORF">J8C05_10660</name>
</gene>
<dbReference type="PROSITE" id="PS51007">
    <property type="entry name" value="CYTC"/>
    <property type="match status" value="1"/>
</dbReference>
<evidence type="ECO:0000313" key="9">
    <source>
        <dbReference type="Proteomes" id="UP000677668"/>
    </source>
</evidence>
<dbReference type="SUPFAM" id="SSF46626">
    <property type="entry name" value="Cytochrome c"/>
    <property type="match status" value="1"/>
</dbReference>
<dbReference type="InterPro" id="IPR036909">
    <property type="entry name" value="Cyt_c-like_dom_sf"/>
</dbReference>
<dbReference type="RefSeq" id="WP_211422152.1">
    <property type="nucleotide sequence ID" value="NZ_CP072642.1"/>
</dbReference>
<dbReference type="InterPro" id="IPR008168">
    <property type="entry name" value="Cyt_C_IC"/>
</dbReference>
<keyword evidence="1" id="KW-0813">Transport</keyword>
<dbReference type="InterPro" id="IPR009056">
    <property type="entry name" value="Cyt_c-like_dom"/>
</dbReference>
<evidence type="ECO:0000256" key="4">
    <source>
        <dbReference type="ARBA" id="ARBA00022982"/>
    </source>
</evidence>
<keyword evidence="4" id="KW-0249">Electron transport</keyword>
<sequence>MKSIKIIVLGGALALLVGGCFVGSRDPNETRYPKEPMPLQNQTSTLKTAEDIRRESVAQNTPGAREAAALRDRVTPLNLQQVNEQDVAGNAPLGTPARVVLDEGEMYRDPVEIYREGRALFQNNCVGCHGHNGCGNVPRSTNFTDPGWQENNSDGGIYSSIYNGKGIGNGGGAMPAYYNQLSPQQIRYLVAYLRAFKGRQCNGLPTLSDVERMVAERQNKP</sequence>
<feature type="domain" description="Cytochrome c" evidence="7">
    <location>
        <begin position="112"/>
        <end position="197"/>
    </location>
</feature>
<keyword evidence="5 6" id="KW-0408">Iron</keyword>
<protein>
    <submittedName>
        <fullName evidence="8">C-type cytochrome</fullName>
    </submittedName>
</protein>
<evidence type="ECO:0000256" key="1">
    <source>
        <dbReference type="ARBA" id="ARBA00022448"/>
    </source>
</evidence>
<evidence type="ECO:0000256" key="2">
    <source>
        <dbReference type="ARBA" id="ARBA00022617"/>
    </source>
</evidence>
<organism evidence="8 9">
    <name type="scientific">Chloracidobacterium sp. N</name>
    <dbReference type="NCBI Taxonomy" id="2821540"/>
    <lineage>
        <taxon>Bacteria</taxon>
        <taxon>Pseudomonadati</taxon>
        <taxon>Acidobacteriota</taxon>
        <taxon>Terriglobia</taxon>
        <taxon>Terriglobales</taxon>
        <taxon>Acidobacteriaceae</taxon>
        <taxon>Chloracidobacterium</taxon>
        <taxon>Chloracidobacterium aggregatum</taxon>
    </lineage>
</organism>
<evidence type="ECO:0000256" key="5">
    <source>
        <dbReference type="ARBA" id="ARBA00023004"/>
    </source>
</evidence>
<keyword evidence="3 6" id="KW-0479">Metal-binding</keyword>
<dbReference type="Gene3D" id="1.10.760.10">
    <property type="entry name" value="Cytochrome c-like domain"/>
    <property type="match status" value="1"/>
</dbReference>
<dbReference type="EMBL" id="CP072642">
    <property type="protein sequence ID" value="QUV93810.1"/>
    <property type="molecule type" value="Genomic_DNA"/>
</dbReference>
<dbReference type="Proteomes" id="UP000677668">
    <property type="component" value="Chromosome 1"/>
</dbReference>
<accession>A0ABX8B238</accession>
<keyword evidence="2 6" id="KW-0349">Heme</keyword>
<dbReference type="Pfam" id="PF00034">
    <property type="entry name" value="Cytochrom_C"/>
    <property type="match status" value="1"/>
</dbReference>
<keyword evidence="9" id="KW-1185">Reference proteome</keyword>
<dbReference type="PROSITE" id="PS51257">
    <property type="entry name" value="PROKAR_LIPOPROTEIN"/>
    <property type="match status" value="1"/>
</dbReference>
<evidence type="ECO:0000256" key="3">
    <source>
        <dbReference type="ARBA" id="ARBA00022723"/>
    </source>
</evidence>
<evidence type="ECO:0000256" key="6">
    <source>
        <dbReference type="PROSITE-ProRule" id="PRU00433"/>
    </source>
</evidence>
<evidence type="ECO:0000259" key="7">
    <source>
        <dbReference type="PROSITE" id="PS51007"/>
    </source>
</evidence>
<evidence type="ECO:0000313" key="8">
    <source>
        <dbReference type="EMBL" id="QUV93810.1"/>
    </source>
</evidence>
<dbReference type="PRINTS" id="PR00605">
    <property type="entry name" value="CYTCHROMECIC"/>
</dbReference>
<proteinExistence type="predicted"/>
<reference evidence="8 9" key="1">
    <citation type="submission" date="2021-03" db="EMBL/GenBank/DDBJ databases">
        <title>Genomic and phenotypic characterization of Chloracidobacterium isolates provides evidence for multiple species.</title>
        <authorList>
            <person name="Saini M.K."/>
            <person name="Costas A.M.G."/>
            <person name="Tank M."/>
            <person name="Bryant D.A."/>
        </authorList>
    </citation>
    <scope>NUCLEOTIDE SEQUENCE [LARGE SCALE GENOMIC DNA]</scope>
    <source>
        <strain evidence="8 9">N</strain>
    </source>
</reference>